<proteinExistence type="predicted"/>
<protein>
    <submittedName>
        <fullName evidence="2">Uncharacterized protein</fullName>
    </submittedName>
</protein>
<reference evidence="2" key="1">
    <citation type="submission" date="2022-11" db="UniProtKB">
        <authorList>
            <consortium name="WormBaseParasite"/>
        </authorList>
    </citation>
    <scope>IDENTIFICATION</scope>
</reference>
<accession>A0A915ITV1</accession>
<organism evidence="1 2">
    <name type="scientific">Romanomermis culicivorax</name>
    <name type="common">Nematode worm</name>
    <dbReference type="NCBI Taxonomy" id="13658"/>
    <lineage>
        <taxon>Eukaryota</taxon>
        <taxon>Metazoa</taxon>
        <taxon>Ecdysozoa</taxon>
        <taxon>Nematoda</taxon>
        <taxon>Enoplea</taxon>
        <taxon>Dorylaimia</taxon>
        <taxon>Mermithida</taxon>
        <taxon>Mermithoidea</taxon>
        <taxon>Mermithidae</taxon>
        <taxon>Romanomermis</taxon>
    </lineage>
</organism>
<dbReference type="AlphaFoldDB" id="A0A915ITV1"/>
<dbReference type="Proteomes" id="UP000887565">
    <property type="component" value="Unplaced"/>
</dbReference>
<sequence length="237" mass="27231">FRLWNRAIINVNCRLEDPTTQVNYHPWHYGTTRKPTLVDCWVWGRTISLVDYKSTRNTSSQNMATMTSTAGACIWVEVNHVSSTWNPTEYWKARMQIEEQTSDDDNMGLLKLWIPLPLTDESEDVQRMAPDTTHYDLNGTKYNMPNGYIETMKYCLDLETRENNNMLCESIVHHNQKIELILLEKDKTTDNWIETDAYSEVVLLNVTDTAVTLLGDPCQLGPCVISEEAEGLGYGQI</sequence>
<keyword evidence="1" id="KW-1185">Reference proteome</keyword>
<evidence type="ECO:0000313" key="1">
    <source>
        <dbReference type="Proteomes" id="UP000887565"/>
    </source>
</evidence>
<dbReference type="WBParaSite" id="nRc.2.0.1.t16809-RA">
    <property type="protein sequence ID" value="nRc.2.0.1.t16809-RA"/>
    <property type="gene ID" value="nRc.2.0.1.g16809"/>
</dbReference>
<name>A0A915ITV1_ROMCU</name>
<evidence type="ECO:0000313" key="2">
    <source>
        <dbReference type="WBParaSite" id="nRc.2.0.1.t16809-RA"/>
    </source>
</evidence>